<dbReference type="Gene3D" id="3.90.960.10">
    <property type="entry name" value="YbaK/aminoacyl-tRNA synthetase-associated domain"/>
    <property type="match status" value="1"/>
</dbReference>
<dbReference type="EC" id="4.2.-.-" evidence="4"/>
<keyword evidence="7" id="KW-1185">Reference proteome</keyword>
<dbReference type="SUPFAM" id="SSF55826">
    <property type="entry name" value="YbaK/ProRS associated domain"/>
    <property type="match status" value="1"/>
</dbReference>
<evidence type="ECO:0000313" key="6">
    <source>
        <dbReference type="EMBL" id="MFO3717515.1"/>
    </source>
</evidence>
<dbReference type="Pfam" id="PF04073">
    <property type="entry name" value="tRNA_edit"/>
    <property type="match status" value="1"/>
</dbReference>
<dbReference type="InterPro" id="IPR007214">
    <property type="entry name" value="YbaK/aa-tRNA-synth-assoc-dom"/>
</dbReference>
<keyword evidence="3 4" id="KW-0456">Lyase</keyword>
<proteinExistence type="inferred from homology"/>
<dbReference type="CDD" id="cd00002">
    <property type="entry name" value="YbaK_deacylase"/>
    <property type="match status" value="1"/>
</dbReference>
<dbReference type="PANTHER" id="PTHR30411:SF0">
    <property type="entry name" value="CYS-TRNA(PRO)_CYS-TRNA(CYS) DEACYLASE YBAK"/>
    <property type="match status" value="1"/>
</dbReference>
<dbReference type="EMBL" id="JBGMEG010000005">
    <property type="protein sequence ID" value="MFO3717515.1"/>
    <property type="molecule type" value="Genomic_DNA"/>
</dbReference>
<evidence type="ECO:0000256" key="3">
    <source>
        <dbReference type="ARBA" id="ARBA00023239"/>
    </source>
</evidence>
<comment type="caution">
    <text evidence="6">The sequence shown here is derived from an EMBL/GenBank/DDBJ whole genome shotgun (WGS) entry which is preliminary data.</text>
</comment>
<protein>
    <recommendedName>
        <fullName evidence="4">Cys-tRNA(Pro)/Cys-tRNA(Cys) deacylase</fullName>
        <ecNumber evidence="4">4.2.-.-</ecNumber>
    </recommendedName>
</protein>
<dbReference type="Proteomes" id="UP001637993">
    <property type="component" value="Unassembled WGS sequence"/>
</dbReference>
<evidence type="ECO:0000256" key="4">
    <source>
        <dbReference type="PIRNR" id="PIRNR006181"/>
    </source>
</evidence>
<keyword evidence="2 4" id="KW-0648">Protein biosynthesis</keyword>
<dbReference type="InterPro" id="IPR036754">
    <property type="entry name" value="YbaK/aa-tRNA-synt-asso_dom_sf"/>
</dbReference>
<gene>
    <name evidence="6" type="ORF">AB9Q04_03995</name>
</gene>
<dbReference type="PIRSF" id="PIRSF006181">
    <property type="entry name" value="EbsC_YbaK"/>
    <property type="match status" value="1"/>
</dbReference>
<comment type="similarity">
    <text evidence="1 4">Belongs to the prolyl-tRNA editing family. YbaK/EbsC subfamily.</text>
</comment>
<evidence type="ECO:0000259" key="5">
    <source>
        <dbReference type="Pfam" id="PF04073"/>
    </source>
</evidence>
<evidence type="ECO:0000256" key="2">
    <source>
        <dbReference type="ARBA" id="ARBA00022917"/>
    </source>
</evidence>
<feature type="domain" description="YbaK/aminoacyl-tRNA synthetase-associated" evidence="5">
    <location>
        <begin position="33"/>
        <end position="148"/>
    </location>
</feature>
<evidence type="ECO:0000256" key="1">
    <source>
        <dbReference type="ARBA" id="ARBA00009798"/>
    </source>
</evidence>
<evidence type="ECO:0000313" key="7">
    <source>
        <dbReference type="Proteomes" id="UP001637993"/>
    </source>
</evidence>
<sequence>MKKEIKTNAMRALENLDIPYEHIDYEFEGEFKSTIDMTEETHQDISVVYKTLATISNTKDIFIFVIPGAENIDFKKASKCVGVKSLEMLPLKDLKSKVGYERGATTSLAMKKDYDVIIDASAKDHDFIKVSAGKVGHSLKIKAEDLAKANGAKFFDVIQNND</sequence>
<accession>A0ABW9N080</accession>
<dbReference type="InterPro" id="IPR004369">
    <property type="entry name" value="Prolyl-tRNA_editing_YbaK/EbsC"/>
</dbReference>
<dbReference type="PANTHER" id="PTHR30411">
    <property type="entry name" value="CYTOPLASMIC PROTEIN"/>
    <property type="match status" value="1"/>
</dbReference>
<organism evidence="6 7">
    <name type="scientific">Anaerococcus groningensis</name>
    <dbReference type="NCBI Taxonomy" id="3115616"/>
    <lineage>
        <taxon>Bacteria</taxon>
        <taxon>Bacillati</taxon>
        <taxon>Bacillota</taxon>
        <taxon>Tissierellia</taxon>
        <taxon>Tissierellales</taxon>
        <taxon>Peptoniphilaceae</taxon>
        <taxon>Anaerococcus</taxon>
    </lineage>
</organism>
<name>A0ABW9N080_9FIRM</name>
<dbReference type="RefSeq" id="WP_410024088.1">
    <property type="nucleotide sequence ID" value="NZ_JBGMEG010000005.1"/>
</dbReference>
<reference evidence="6 7" key="1">
    <citation type="journal article" date="2025" name="Anaerobe">
        <title>Description of Anaerococcus kampingiae sp. nov., Anaerococcus groningensis sp. nov., Anaerococcus martiniensis sp. nov., and Anaerococcus cruorum sp. nov., isolated from human clinical specimens.</title>
        <authorList>
            <person name="Boiten K.E."/>
            <person name="Meijer J."/>
            <person name="van Wezel E.M."/>
            <person name="Veloo A.C.M."/>
        </authorList>
    </citation>
    <scope>NUCLEOTIDE SEQUENCE [LARGE SCALE GENOMIC DNA]</scope>
    <source>
        <strain evidence="6 7">ENR1011</strain>
    </source>
</reference>